<sequence>MEKILTTQPPLSVGSMQLSATLITILIGITAAAAANSGPAAGAGVASGAALRRDTSNQPSQITCKDPESLPSDCACNKIEGVFCGNEAINPACSNKKQFECHADGTTCWLGLSSLCKDYPMPCKAQGSAPSGCLCNKIEGTFCGNETVNAACTNLKQFECHTDGSTCLLADAGSCGGSTCDSH</sequence>
<feature type="signal peptide" evidence="1">
    <location>
        <begin position="1"/>
        <end position="34"/>
    </location>
</feature>
<dbReference type="EMBL" id="LATX01000716">
    <property type="protein sequence ID" value="KTB45402.1"/>
    <property type="molecule type" value="Genomic_DNA"/>
</dbReference>
<gene>
    <name evidence="2" type="ORF">WG66_2085</name>
</gene>
<proteinExistence type="predicted"/>
<name>A0A0W0GA23_MONRR</name>
<dbReference type="Proteomes" id="UP000054988">
    <property type="component" value="Unassembled WGS sequence"/>
</dbReference>
<protein>
    <submittedName>
        <fullName evidence="2">Uncharacterized protein</fullName>
    </submittedName>
</protein>
<dbReference type="AlphaFoldDB" id="A0A0W0GA23"/>
<accession>A0A0W0GA23</accession>
<comment type="caution">
    <text evidence="2">The sequence shown here is derived from an EMBL/GenBank/DDBJ whole genome shotgun (WGS) entry which is preliminary data.</text>
</comment>
<evidence type="ECO:0000313" key="3">
    <source>
        <dbReference type="Proteomes" id="UP000054988"/>
    </source>
</evidence>
<feature type="chain" id="PRO_5006902508" evidence="1">
    <location>
        <begin position="35"/>
        <end position="183"/>
    </location>
</feature>
<keyword evidence="1" id="KW-0732">Signal</keyword>
<evidence type="ECO:0000313" key="2">
    <source>
        <dbReference type="EMBL" id="KTB45402.1"/>
    </source>
</evidence>
<organism evidence="2 3">
    <name type="scientific">Moniliophthora roreri</name>
    <name type="common">Frosty pod rot fungus</name>
    <name type="synonym">Monilia roreri</name>
    <dbReference type="NCBI Taxonomy" id="221103"/>
    <lineage>
        <taxon>Eukaryota</taxon>
        <taxon>Fungi</taxon>
        <taxon>Dikarya</taxon>
        <taxon>Basidiomycota</taxon>
        <taxon>Agaricomycotina</taxon>
        <taxon>Agaricomycetes</taxon>
        <taxon>Agaricomycetidae</taxon>
        <taxon>Agaricales</taxon>
        <taxon>Marasmiineae</taxon>
        <taxon>Marasmiaceae</taxon>
        <taxon>Moniliophthora</taxon>
    </lineage>
</organism>
<reference evidence="2 3" key="1">
    <citation type="submission" date="2015-12" db="EMBL/GenBank/DDBJ databases">
        <title>Draft genome sequence of Moniliophthora roreri, the causal agent of frosty pod rot of cacao.</title>
        <authorList>
            <person name="Aime M.C."/>
            <person name="Diaz-Valderrama J.R."/>
            <person name="Kijpornyongpan T."/>
            <person name="Phillips-Mora W."/>
        </authorList>
    </citation>
    <scope>NUCLEOTIDE SEQUENCE [LARGE SCALE GENOMIC DNA]</scope>
    <source>
        <strain evidence="2 3">MCA 2952</strain>
    </source>
</reference>
<evidence type="ECO:0000256" key="1">
    <source>
        <dbReference type="SAM" id="SignalP"/>
    </source>
</evidence>